<dbReference type="InterPro" id="IPR009351">
    <property type="entry name" value="AlkZ-like"/>
</dbReference>
<dbReference type="RefSeq" id="WP_246465989.1">
    <property type="nucleotide sequence ID" value="NZ_BAABEK010000058.1"/>
</dbReference>
<protein>
    <recommendedName>
        <fullName evidence="4">Winged helix DNA-binding domain-containing protein</fullName>
    </recommendedName>
</protein>
<feature type="compositionally biased region" description="Basic residues" evidence="1">
    <location>
        <begin position="21"/>
        <end position="30"/>
    </location>
</feature>
<dbReference type="AlphaFoldDB" id="A0A7W7RSI0"/>
<keyword evidence="3" id="KW-1185">Reference proteome</keyword>
<evidence type="ECO:0000313" key="3">
    <source>
        <dbReference type="Proteomes" id="UP000534286"/>
    </source>
</evidence>
<accession>A0A7W7RSI0</accession>
<proteinExistence type="predicted"/>
<organism evidence="2 3">
    <name type="scientific">Streptosporangium album</name>
    <dbReference type="NCBI Taxonomy" id="47479"/>
    <lineage>
        <taxon>Bacteria</taxon>
        <taxon>Bacillati</taxon>
        <taxon>Actinomycetota</taxon>
        <taxon>Actinomycetes</taxon>
        <taxon>Streptosporangiales</taxon>
        <taxon>Streptosporangiaceae</taxon>
        <taxon>Streptosporangium</taxon>
    </lineage>
</organism>
<gene>
    <name evidence="2" type="ORF">FHR32_001078</name>
</gene>
<dbReference type="Pfam" id="PF06224">
    <property type="entry name" value="AlkZ-like"/>
    <property type="match status" value="1"/>
</dbReference>
<evidence type="ECO:0000256" key="1">
    <source>
        <dbReference type="SAM" id="MobiDB-lite"/>
    </source>
</evidence>
<dbReference type="Proteomes" id="UP000534286">
    <property type="component" value="Unassembled WGS sequence"/>
</dbReference>
<evidence type="ECO:0008006" key="4">
    <source>
        <dbReference type="Google" id="ProtNLM"/>
    </source>
</evidence>
<dbReference type="PANTHER" id="PTHR38479:SF2">
    <property type="entry name" value="WINGED HELIX DNA-BINDING DOMAIN-CONTAINING PROTEIN"/>
    <property type="match status" value="1"/>
</dbReference>
<comment type="caution">
    <text evidence="2">The sequence shown here is derived from an EMBL/GenBank/DDBJ whole genome shotgun (WGS) entry which is preliminary data.</text>
</comment>
<dbReference type="PANTHER" id="PTHR38479">
    <property type="entry name" value="LMO0824 PROTEIN"/>
    <property type="match status" value="1"/>
</dbReference>
<name>A0A7W7RSI0_9ACTN</name>
<sequence>MTADTGTSARRAPGDAVAPTAHRRRPHHPPRRSEMTGTPALSQRVLNRTLLERQLLTRRTSRSALDVIGHLVAMQGQEPNWPYLGLWTRLDGFRHEDLTELLQDRSVVRSTMVRRTQHLARADDFRWLRPTIQPLLDRGARASYYAEETAGLDLSELAEAGRELLADRTLPRREFNRMLAERYPGRDGRVLGAAVELQVPVAHGPQAGVWGGWGTRSGIPVTVAETWIGRPLTEARVDTLIHRYLAAFGPATVMDVQAWSGLTRLREVVDGMRSRLRVLRDGQGRELFDLPDASLAEADAPVPVRFIPAYDNLLLGHADRTRVISEEDRKRVMPGRALVLPTFLVDGLVHGTWSVKGSTLLISSFRPLSRADGEAVLEEAGRLLAFVAPDAARREVVFT</sequence>
<reference evidence="2 3" key="1">
    <citation type="submission" date="2020-08" db="EMBL/GenBank/DDBJ databases">
        <title>Sequencing the genomes of 1000 actinobacteria strains.</title>
        <authorList>
            <person name="Klenk H.-P."/>
        </authorList>
    </citation>
    <scope>NUCLEOTIDE SEQUENCE [LARGE SCALE GENOMIC DNA]</scope>
    <source>
        <strain evidence="2 3">DSM 43023</strain>
    </source>
</reference>
<evidence type="ECO:0000313" key="2">
    <source>
        <dbReference type="EMBL" id="MBB4936773.1"/>
    </source>
</evidence>
<dbReference type="EMBL" id="JACHJU010000001">
    <property type="protein sequence ID" value="MBB4936773.1"/>
    <property type="molecule type" value="Genomic_DNA"/>
</dbReference>
<feature type="region of interest" description="Disordered" evidence="1">
    <location>
        <begin position="1"/>
        <end position="41"/>
    </location>
</feature>